<sequence length="114" mass="13291">MTGSTKQSEIGSTLDGVHVYGTIGVLSEFKTDGKRTVYQERMEQYFLANMIPEERKVPFLITCLGEQTYIMLKGEEYARTIMQHFMQTVRIENFYLLTENVMNFKPYVKITKSQ</sequence>
<proteinExistence type="predicted"/>
<reference evidence="2" key="1">
    <citation type="submission" date="2010-06" db="EMBL/GenBank/DDBJ databases">
        <authorList>
            <person name="Jiang H."/>
            <person name="Abraham K."/>
            <person name="Ali S."/>
            <person name="Alsbrooks S.L."/>
            <person name="Anim B.N."/>
            <person name="Anosike U.S."/>
            <person name="Attaway T."/>
            <person name="Bandaranaike D.P."/>
            <person name="Battles P.K."/>
            <person name="Bell S.N."/>
            <person name="Bell A.V."/>
            <person name="Beltran B."/>
            <person name="Bickham C."/>
            <person name="Bustamante Y."/>
            <person name="Caleb T."/>
            <person name="Canada A."/>
            <person name="Cardenas V."/>
            <person name="Carter K."/>
            <person name="Chacko J."/>
            <person name="Chandrabose M.N."/>
            <person name="Chavez D."/>
            <person name="Chavez A."/>
            <person name="Chen L."/>
            <person name="Chu H.-S."/>
            <person name="Claassen K.J."/>
            <person name="Cockrell R."/>
            <person name="Collins M."/>
            <person name="Cooper J.A."/>
            <person name="Cree A."/>
            <person name="Curry S.M."/>
            <person name="Da Y."/>
            <person name="Dao M.D."/>
            <person name="Das B."/>
            <person name="Davila M.-L."/>
            <person name="Davy-Carroll L."/>
            <person name="Denson S."/>
            <person name="Dinh H."/>
            <person name="Ebong V.E."/>
            <person name="Edwards J.R."/>
            <person name="Egan A."/>
            <person name="El-Daye J."/>
            <person name="Escobedo L."/>
            <person name="Fernandez S."/>
            <person name="Fernando P.R."/>
            <person name="Flagg N."/>
            <person name="Forbes L.D."/>
            <person name="Fowler R.G."/>
            <person name="Fu Q."/>
            <person name="Gabisi R.A."/>
            <person name="Ganer J."/>
            <person name="Garbino Pronczuk A."/>
            <person name="Garcia R.M."/>
            <person name="Garner T."/>
            <person name="Garrett T.E."/>
            <person name="Gonzalez D.A."/>
            <person name="Hamid H."/>
            <person name="Hawkins E.S."/>
            <person name="Hirani K."/>
            <person name="Hogues M.E."/>
            <person name="Hollins B."/>
            <person name="Hsiao C.-H."/>
            <person name="Jabil R."/>
            <person name="James M.L."/>
            <person name="Jhangiani S.N."/>
            <person name="Johnson B."/>
            <person name="Johnson Q."/>
            <person name="Joshi V."/>
            <person name="Kalu J.B."/>
            <person name="Kam C."/>
            <person name="Kashfia A."/>
            <person name="Keebler J."/>
            <person name="Kisamo H."/>
            <person name="Kovar C.L."/>
            <person name="Lago L.A."/>
            <person name="Lai C.-Y."/>
            <person name="Laidlaw J."/>
            <person name="Lara F."/>
            <person name="Le T.-K."/>
            <person name="Lee S.L."/>
            <person name="Legall F.H."/>
            <person name="Lemon S.J."/>
            <person name="Lewis L.R."/>
            <person name="Li B."/>
            <person name="Liu Y."/>
            <person name="Liu Y.-S."/>
            <person name="Lopez J."/>
            <person name="Lozado R.J."/>
            <person name="Lu J."/>
            <person name="Madu R.C."/>
            <person name="Maheshwari M."/>
            <person name="Maheshwari R."/>
            <person name="Malloy K."/>
            <person name="Martinez E."/>
            <person name="Mathew T."/>
            <person name="Mercado I.C."/>
            <person name="Mercado C."/>
            <person name="Meyer B."/>
            <person name="Montgomery K."/>
            <person name="Morgan M.B."/>
            <person name="Munidasa M."/>
            <person name="Nazareth L.V."/>
            <person name="Nelson J."/>
            <person name="Ng B.M."/>
            <person name="Nguyen N.B."/>
            <person name="Nguyen P.Q."/>
            <person name="Nguyen T."/>
            <person name="Obregon M."/>
            <person name="Okwuonu G.O."/>
            <person name="Onwere C.G."/>
            <person name="Orozco G."/>
            <person name="Parra A."/>
            <person name="Patel S."/>
            <person name="Patil S."/>
            <person name="Perez A."/>
            <person name="Perez Y."/>
            <person name="Pham C."/>
            <person name="Primus E.L."/>
            <person name="Pu L.-L."/>
            <person name="Puazo M."/>
            <person name="Qin X."/>
            <person name="Quiroz J.B."/>
            <person name="Reese J."/>
            <person name="Richards S."/>
            <person name="Rives C.M."/>
            <person name="Robberts R."/>
            <person name="Ruiz S.J."/>
            <person name="Ruiz M.J."/>
            <person name="Santibanez J."/>
            <person name="Schneider B.W."/>
            <person name="Sisson I."/>
            <person name="Smith M."/>
            <person name="Sodergren E."/>
            <person name="Song X.-Z."/>
            <person name="Song B.B."/>
            <person name="Summersgill H."/>
            <person name="Thelus R."/>
            <person name="Thornton R.D."/>
            <person name="Trejos Z.Y."/>
            <person name="Usmani K."/>
            <person name="Vattathil S."/>
            <person name="Villasana D."/>
            <person name="Walker D.L."/>
            <person name="Wang S."/>
            <person name="Wang K."/>
            <person name="White C.S."/>
            <person name="Williams A.C."/>
            <person name="Williamson J."/>
            <person name="Wilson K."/>
            <person name="Woghiren I.O."/>
            <person name="Woodworth J.R."/>
            <person name="Worley K.C."/>
            <person name="Wright R.A."/>
            <person name="Wu W."/>
            <person name="Young L."/>
            <person name="Zhang L."/>
            <person name="Zhang J."/>
            <person name="Zhu Y."/>
            <person name="Muzny D.M."/>
            <person name="Weinstock G."/>
            <person name="Gibbs R.A."/>
        </authorList>
    </citation>
    <scope>NUCLEOTIDE SEQUENCE [LARGE SCALE GENOMIC DNA]</scope>
    <source>
        <strain evidence="2">LSR1</strain>
    </source>
</reference>
<reference evidence="1" key="2">
    <citation type="submission" date="2022-06" db="UniProtKB">
        <authorList>
            <consortium name="EnsemblMetazoa"/>
        </authorList>
    </citation>
    <scope>IDENTIFICATION</scope>
</reference>
<keyword evidence="2" id="KW-1185">Reference proteome</keyword>
<dbReference type="EnsemblMetazoa" id="XM_029486879.1">
    <property type="protein sequence ID" value="XP_029342739.1"/>
    <property type="gene ID" value="LOC115033691"/>
</dbReference>
<organism evidence="1 2">
    <name type="scientific">Acyrthosiphon pisum</name>
    <name type="common">Pea aphid</name>
    <dbReference type="NCBI Taxonomy" id="7029"/>
    <lineage>
        <taxon>Eukaryota</taxon>
        <taxon>Metazoa</taxon>
        <taxon>Ecdysozoa</taxon>
        <taxon>Arthropoda</taxon>
        <taxon>Hexapoda</taxon>
        <taxon>Insecta</taxon>
        <taxon>Pterygota</taxon>
        <taxon>Neoptera</taxon>
        <taxon>Paraneoptera</taxon>
        <taxon>Hemiptera</taxon>
        <taxon>Sternorrhyncha</taxon>
        <taxon>Aphidomorpha</taxon>
        <taxon>Aphidoidea</taxon>
        <taxon>Aphididae</taxon>
        <taxon>Macrosiphini</taxon>
        <taxon>Acyrthosiphon</taxon>
    </lineage>
</organism>
<accession>A0A8R2NLP3</accession>
<dbReference type="Proteomes" id="UP000007819">
    <property type="component" value="Chromosome A1"/>
</dbReference>
<evidence type="ECO:0000313" key="2">
    <source>
        <dbReference type="Proteomes" id="UP000007819"/>
    </source>
</evidence>
<dbReference type="RefSeq" id="XP_029342739.1">
    <property type="nucleotide sequence ID" value="XM_029486879.1"/>
</dbReference>
<evidence type="ECO:0000313" key="1">
    <source>
        <dbReference type="EnsemblMetazoa" id="XP_029342739.1"/>
    </source>
</evidence>
<name>A0A8R2NLP3_ACYPI</name>
<dbReference type="OrthoDB" id="6610179at2759"/>
<dbReference type="AlphaFoldDB" id="A0A8R2NLP3"/>
<protein>
    <submittedName>
        <fullName evidence="1">Uncharacterized protein</fullName>
    </submittedName>
</protein>
<dbReference type="KEGG" id="api:115033691"/>
<dbReference type="GeneID" id="115033691"/>